<feature type="domain" description="Tyrosine-protein phosphatase" evidence="1">
    <location>
        <begin position="84"/>
        <end position="338"/>
    </location>
</feature>
<dbReference type="PROSITE" id="PS50055">
    <property type="entry name" value="TYR_PHOSPHATASE_PTP"/>
    <property type="match status" value="2"/>
</dbReference>
<dbReference type="Proteomes" id="UP000792457">
    <property type="component" value="Unassembled WGS sequence"/>
</dbReference>
<dbReference type="InterPro" id="IPR050348">
    <property type="entry name" value="Protein-Tyr_Phosphatase"/>
</dbReference>
<feature type="domain" description="Tyrosine-protein phosphatase" evidence="1">
    <location>
        <begin position="1"/>
        <end position="47"/>
    </location>
</feature>
<proteinExistence type="predicted"/>
<reference evidence="2" key="2">
    <citation type="submission" date="2017-10" db="EMBL/GenBank/DDBJ databases">
        <title>Ladona fulva Genome sequencing and assembly.</title>
        <authorList>
            <person name="Murali S."/>
            <person name="Richards S."/>
            <person name="Bandaranaike D."/>
            <person name="Bellair M."/>
            <person name="Blankenburg K."/>
            <person name="Chao H."/>
            <person name="Dinh H."/>
            <person name="Doddapaneni H."/>
            <person name="Dugan-Rocha S."/>
            <person name="Elkadiri S."/>
            <person name="Gnanaolivu R."/>
            <person name="Hernandez B."/>
            <person name="Skinner E."/>
            <person name="Javaid M."/>
            <person name="Lee S."/>
            <person name="Li M."/>
            <person name="Ming W."/>
            <person name="Munidasa M."/>
            <person name="Muniz J."/>
            <person name="Nguyen L."/>
            <person name="Hughes D."/>
            <person name="Osuji N."/>
            <person name="Pu L.-L."/>
            <person name="Puazo M."/>
            <person name="Qu C."/>
            <person name="Quiroz J."/>
            <person name="Raj R."/>
            <person name="Weissenberger G."/>
            <person name="Xin Y."/>
            <person name="Zou X."/>
            <person name="Han Y."/>
            <person name="Worley K."/>
            <person name="Muzny D."/>
            <person name="Gibbs R."/>
        </authorList>
    </citation>
    <scope>NUCLEOTIDE SEQUENCE</scope>
    <source>
        <strain evidence="2">Sampled in the wild</strain>
    </source>
</reference>
<accession>A0A8K0K210</accession>
<sequence>MDAMLKQIRAKGEVNIFGFLHHIRTQRNYLVQTEEQYIFIHDALLEAIEAGETNINQAYFSRYIQGLLSTEAEDEKEGCSRKVLERQFRLVTSFVARDFHVMSGRKEYNLFKNRCLDILPVESSRVHLTPKAGVEGSDYINATWFQGFHKLKEFIITQHPLEATVYDFWQMVWDHNAQTIVMLSSLDDQENFQFWPTEECDIDSDIFKVKFVAKHDHVGYATQEFAVHSLQDDYELAVRIIHCENWIENSATLAAVFDTITMVQEWHVEYQNGPMVVMDEIGGTEAATFCCLTTFMKQLEFENHVDVYMYAKLYHNRRPGIWKNEADYMYLYHATEALIATRGNQIPPPPPAPDIYLTVNGHVNGFVNNGNGLVNSGNGMTRLSPEGMEPAAAIKDSMA</sequence>
<dbReference type="Gene3D" id="3.90.190.10">
    <property type="entry name" value="Protein tyrosine phosphatase superfamily"/>
    <property type="match status" value="2"/>
</dbReference>
<protein>
    <recommendedName>
        <fullName evidence="1">Tyrosine-protein phosphatase domain-containing protein</fullName>
    </recommendedName>
</protein>
<dbReference type="PRINTS" id="PR00700">
    <property type="entry name" value="PRTYPHPHTASE"/>
</dbReference>
<dbReference type="Pfam" id="PF00102">
    <property type="entry name" value="Y_phosphatase"/>
    <property type="match status" value="2"/>
</dbReference>
<keyword evidence="3" id="KW-1185">Reference proteome</keyword>
<dbReference type="EMBL" id="KZ308256">
    <property type="protein sequence ID" value="KAG8225885.1"/>
    <property type="molecule type" value="Genomic_DNA"/>
</dbReference>
<dbReference type="SMART" id="SM00194">
    <property type="entry name" value="PTPc"/>
    <property type="match status" value="1"/>
</dbReference>
<gene>
    <name evidence="2" type="ORF">J437_LFUL006047</name>
</gene>
<reference evidence="2" key="1">
    <citation type="submission" date="2013-04" db="EMBL/GenBank/DDBJ databases">
        <authorList>
            <person name="Qu J."/>
            <person name="Murali S.C."/>
            <person name="Bandaranaike D."/>
            <person name="Bellair M."/>
            <person name="Blankenburg K."/>
            <person name="Chao H."/>
            <person name="Dinh H."/>
            <person name="Doddapaneni H."/>
            <person name="Downs B."/>
            <person name="Dugan-Rocha S."/>
            <person name="Elkadiri S."/>
            <person name="Gnanaolivu R.D."/>
            <person name="Hernandez B."/>
            <person name="Javaid M."/>
            <person name="Jayaseelan J.C."/>
            <person name="Lee S."/>
            <person name="Li M."/>
            <person name="Ming W."/>
            <person name="Munidasa M."/>
            <person name="Muniz J."/>
            <person name="Nguyen L."/>
            <person name="Ongeri F."/>
            <person name="Osuji N."/>
            <person name="Pu L.-L."/>
            <person name="Puazo M."/>
            <person name="Qu C."/>
            <person name="Quiroz J."/>
            <person name="Raj R."/>
            <person name="Weissenberger G."/>
            <person name="Xin Y."/>
            <person name="Zou X."/>
            <person name="Han Y."/>
            <person name="Richards S."/>
            <person name="Worley K."/>
            <person name="Muzny D."/>
            <person name="Gibbs R."/>
        </authorList>
    </citation>
    <scope>NUCLEOTIDE SEQUENCE</scope>
    <source>
        <strain evidence="2">Sampled in the wild</strain>
    </source>
</reference>
<dbReference type="PANTHER" id="PTHR19134:SF449">
    <property type="entry name" value="TYROSINE-PROTEIN PHOSPHATASE 1"/>
    <property type="match status" value="1"/>
</dbReference>
<dbReference type="FunFam" id="3.90.190.10:FF:000013">
    <property type="entry name" value="receptor-type tyrosine-protein phosphatase zeta isoform X1"/>
    <property type="match status" value="1"/>
</dbReference>
<dbReference type="PANTHER" id="PTHR19134">
    <property type="entry name" value="RECEPTOR-TYPE TYROSINE-PROTEIN PHOSPHATASE"/>
    <property type="match status" value="1"/>
</dbReference>
<evidence type="ECO:0000313" key="3">
    <source>
        <dbReference type="Proteomes" id="UP000792457"/>
    </source>
</evidence>
<dbReference type="GO" id="GO:0004725">
    <property type="term" value="F:protein tyrosine phosphatase activity"/>
    <property type="evidence" value="ECO:0007669"/>
    <property type="project" value="InterPro"/>
</dbReference>
<dbReference type="InterPro" id="IPR000242">
    <property type="entry name" value="PTP_cat"/>
</dbReference>
<dbReference type="InterPro" id="IPR029021">
    <property type="entry name" value="Prot-tyrosine_phosphatase-like"/>
</dbReference>
<evidence type="ECO:0000313" key="2">
    <source>
        <dbReference type="EMBL" id="KAG8225885.1"/>
    </source>
</evidence>
<name>A0A8K0K210_LADFU</name>
<evidence type="ECO:0000259" key="1">
    <source>
        <dbReference type="PROSITE" id="PS50055"/>
    </source>
</evidence>
<dbReference type="AlphaFoldDB" id="A0A8K0K210"/>
<dbReference type="SMART" id="SM00404">
    <property type="entry name" value="PTPc_motif"/>
    <property type="match status" value="1"/>
</dbReference>
<dbReference type="SUPFAM" id="SSF52799">
    <property type="entry name" value="(Phosphotyrosine protein) phosphatases II"/>
    <property type="match status" value="2"/>
</dbReference>
<dbReference type="InterPro" id="IPR003595">
    <property type="entry name" value="Tyr_Pase_cat"/>
</dbReference>
<comment type="caution">
    <text evidence="2">The sequence shown here is derived from an EMBL/GenBank/DDBJ whole genome shotgun (WGS) entry which is preliminary data.</text>
</comment>
<dbReference type="OrthoDB" id="6022401at2759"/>
<organism evidence="2 3">
    <name type="scientific">Ladona fulva</name>
    <name type="common">Scarce chaser dragonfly</name>
    <name type="synonym">Libellula fulva</name>
    <dbReference type="NCBI Taxonomy" id="123851"/>
    <lineage>
        <taxon>Eukaryota</taxon>
        <taxon>Metazoa</taxon>
        <taxon>Ecdysozoa</taxon>
        <taxon>Arthropoda</taxon>
        <taxon>Hexapoda</taxon>
        <taxon>Insecta</taxon>
        <taxon>Pterygota</taxon>
        <taxon>Palaeoptera</taxon>
        <taxon>Odonata</taxon>
        <taxon>Epiprocta</taxon>
        <taxon>Anisoptera</taxon>
        <taxon>Libelluloidea</taxon>
        <taxon>Libellulidae</taxon>
        <taxon>Ladona</taxon>
    </lineage>
</organism>